<protein>
    <submittedName>
        <fullName evidence="1">Uncharacterized protein</fullName>
    </submittedName>
</protein>
<reference evidence="1" key="1">
    <citation type="submission" date="2014-09" db="EMBL/GenBank/DDBJ databases">
        <authorList>
            <person name="Magalhaes I.L.F."/>
            <person name="Oliveira U."/>
            <person name="Santos F.R."/>
            <person name="Vidigal T.H.D.A."/>
            <person name="Brescovit A.D."/>
            <person name="Santos A.J."/>
        </authorList>
    </citation>
    <scope>NUCLEOTIDE SEQUENCE</scope>
    <source>
        <tissue evidence="1">Shoot tissue taken approximately 20 cm above the soil surface</tissue>
    </source>
</reference>
<reference evidence="1" key="2">
    <citation type="journal article" date="2015" name="Data Brief">
        <title>Shoot transcriptome of the giant reed, Arundo donax.</title>
        <authorList>
            <person name="Barrero R.A."/>
            <person name="Guerrero F.D."/>
            <person name="Moolhuijzen P."/>
            <person name="Goolsby J.A."/>
            <person name="Tidwell J."/>
            <person name="Bellgard S.E."/>
            <person name="Bellgard M.I."/>
        </authorList>
    </citation>
    <scope>NUCLEOTIDE SEQUENCE</scope>
    <source>
        <tissue evidence="1">Shoot tissue taken approximately 20 cm above the soil surface</tissue>
    </source>
</reference>
<organism evidence="1">
    <name type="scientific">Arundo donax</name>
    <name type="common">Giant reed</name>
    <name type="synonym">Donax arundinaceus</name>
    <dbReference type="NCBI Taxonomy" id="35708"/>
    <lineage>
        <taxon>Eukaryota</taxon>
        <taxon>Viridiplantae</taxon>
        <taxon>Streptophyta</taxon>
        <taxon>Embryophyta</taxon>
        <taxon>Tracheophyta</taxon>
        <taxon>Spermatophyta</taxon>
        <taxon>Magnoliopsida</taxon>
        <taxon>Liliopsida</taxon>
        <taxon>Poales</taxon>
        <taxon>Poaceae</taxon>
        <taxon>PACMAD clade</taxon>
        <taxon>Arundinoideae</taxon>
        <taxon>Arundineae</taxon>
        <taxon>Arundo</taxon>
    </lineage>
</organism>
<dbReference type="EMBL" id="GBRH01236360">
    <property type="protein sequence ID" value="JAD61535.1"/>
    <property type="molecule type" value="Transcribed_RNA"/>
</dbReference>
<accession>A0A0A9BJZ2</accession>
<dbReference type="AlphaFoldDB" id="A0A0A9BJZ2"/>
<proteinExistence type="predicted"/>
<name>A0A0A9BJZ2_ARUDO</name>
<evidence type="ECO:0000313" key="1">
    <source>
        <dbReference type="EMBL" id="JAD61535.1"/>
    </source>
</evidence>
<sequence>MFSMRPQGQSPDCCLTKLRHLRLLDSGMML</sequence>